<keyword evidence="5" id="KW-0653">Protein transport</keyword>
<evidence type="ECO:0000313" key="7">
    <source>
        <dbReference type="EMBL" id="EGG20631.1"/>
    </source>
</evidence>
<evidence type="ECO:0000256" key="4">
    <source>
        <dbReference type="ARBA" id="ARBA00022737"/>
    </source>
</evidence>
<proteinExistence type="predicted"/>
<dbReference type="GO" id="GO:0005737">
    <property type="term" value="C:cytoplasm"/>
    <property type="evidence" value="ECO:0007669"/>
    <property type="project" value="UniProtKB-SubCell"/>
</dbReference>
<dbReference type="PANTHER" id="PTHR10527">
    <property type="entry name" value="IMPORTIN BETA"/>
    <property type="match status" value="1"/>
</dbReference>
<keyword evidence="3" id="KW-0963">Cytoplasm</keyword>
<evidence type="ECO:0000256" key="1">
    <source>
        <dbReference type="ARBA" id="ARBA00004496"/>
    </source>
</evidence>
<feature type="region of interest" description="Disordered" evidence="6">
    <location>
        <begin position="15"/>
        <end position="44"/>
    </location>
</feature>
<reference evidence="8" key="1">
    <citation type="journal article" date="2011" name="Genome Res.">
        <title>Phylogeny-wide analysis of social amoeba genomes highlights ancient origins for complex intercellular communication.</title>
        <authorList>
            <person name="Heidel A.J."/>
            <person name="Lawal H.M."/>
            <person name="Felder M."/>
            <person name="Schilde C."/>
            <person name="Helps N.R."/>
            <person name="Tunggal B."/>
            <person name="Rivero F."/>
            <person name="John U."/>
            <person name="Schleicher M."/>
            <person name="Eichinger L."/>
            <person name="Platzer M."/>
            <person name="Noegel A.A."/>
            <person name="Schaap P."/>
            <person name="Gloeckner G."/>
        </authorList>
    </citation>
    <scope>NUCLEOTIDE SEQUENCE [LARGE SCALE GENOMIC DNA]</scope>
    <source>
        <strain evidence="8">SH3</strain>
    </source>
</reference>
<keyword evidence="4" id="KW-0677">Repeat</keyword>
<dbReference type="KEGG" id="dfa:DFA_00492"/>
<comment type="subcellular location">
    <subcellularLocation>
        <location evidence="1">Cytoplasm</location>
    </subcellularLocation>
</comment>
<evidence type="ECO:0008006" key="9">
    <source>
        <dbReference type="Google" id="ProtNLM"/>
    </source>
</evidence>
<sequence>MEEPDQEFKEIIDILATDQHSKKKKKFDDDDNNRDNNGCQKKRKDAKQRYKEYIQSEPETVVSWLLYLMVNDTCTNIKEKSVQLLDKLLDNEFVESLTDEFILDDVKLESINLLRTTLSDTFRQHLFHMIETLAIYLIPRGHWDEWESSLEMMIKNGEDGSPILDNTRLLIGILSNYDFEKEKQKVLIDLINSSGFEKDLSDKQYRSFMPMLLSLLSQIDDTTDDGVLSIGIIVTNLTCTIEMANRRDKMFDYGVQEWKEEFSRQIIDTLIDVLDRHCEKGFKEGNTKSGIVECLEKISLKHYTDLQVDSITVHLVKWIIKLNDIVLKEWINIDSKIDNGKNLYHFNYDQVRGNDILKEFESTIHKSKDQLSVAVSIIGRFVGSFEKRAAEPIFNQFNIFLNSKPWKIRFIALMCLSKFCNPQNIIKQFVLKSALKLTDDENIRVRWASLQCLIRLLEFRELIIDSRDEIFQVIEKSIRNPMERIRNRSNVLIQFMIDILPKEMMVGDILRILCQSFEILLQSPNLDVVESALSSIMGLVEPVQTGQDRFKPYFGDLIKTILSFLEKQNATKGSKVVRNLAIRAFSICGQIMGKKTFSKDLNRFMVYIKKNQKSFDLIDYVFKISDQFIKTIGNESFGVYIPMITRMIILELEIPLPNRNEELTSSSRQVIKRVLSTVENAILKSCLIEHDVFILLKAITTGTKVIEAAGNGAMTLDQMVVWTASIALGAAAQLGKDRFLPWATQVLQVFSTSVSVYSDQHFNRYACQTAISGIGKIIRYVPLNMVASNLSDIIPKWLNLLPIKDAEESVNVIDNLCSIIRFYPNECLGKEYQHADKLHKIINYYMISQLQPQQKELLTSTFSLINEAIIISNF</sequence>
<keyword evidence="8" id="KW-1185">Reference proteome</keyword>
<dbReference type="Proteomes" id="UP000007797">
    <property type="component" value="Unassembled WGS sequence"/>
</dbReference>
<dbReference type="GeneID" id="14873403"/>
<dbReference type="InterPro" id="IPR040122">
    <property type="entry name" value="Importin_beta"/>
</dbReference>
<dbReference type="RefSeq" id="XP_004358481.1">
    <property type="nucleotide sequence ID" value="XM_004358424.1"/>
</dbReference>
<dbReference type="InterPro" id="IPR016024">
    <property type="entry name" value="ARM-type_fold"/>
</dbReference>
<protein>
    <recommendedName>
        <fullName evidence="9">HEAT repeat-containing protein</fullName>
    </recommendedName>
</protein>
<evidence type="ECO:0000256" key="5">
    <source>
        <dbReference type="ARBA" id="ARBA00022927"/>
    </source>
</evidence>
<dbReference type="InterPro" id="IPR011989">
    <property type="entry name" value="ARM-like"/>
</dbReference>
<gene>
    <name evidence="7" type="ORF">DFA_00492</name>
</gene>
<organism evidence="7 8">
    <name type="scientific">Cavenderia fasciculata</name>
    <name type="common">Slime mold</name>
    <name type="synonym">Dictyostelium fasciculatum</name>
    <dbReference type="NCBI Taxonomy" id="261658"/>
    <lineage>
        <taxon>Eukaryota</taxon>
        <taxon>Amoebozoa</taxon>
        <taxon>Evosea</taxon>
        <taxon>Eumycetozoa</taxon>
        <taxon>Dictyostelia</taxon>
        <taxon>Acytosteliales</taxon>
        <taxon>Cavenderiaceae</taxon>
        <taxon>Cavenderia</taxon>
    </lineage>
</organism>
<dbReference type="EMBL" id="GL883010">
    <property type="protein sequence ID" value="EGG20631.1"/>
    <property type="molecule type" value="Genomic_DNA"/>
</dbReference>
<dbReference type="SUPFAM" id="SSF48371">
    <property type="entry name" value="ARM repeat"/>
    <property type="match status" value="1"/>
</dbReference>
<accession>F4PS33</accession>
<evidence type="ECO:0000256" key="6">
    <source>
        <dbReference type="SAM" id="MobiDB-lite"/>
    </source>
</evidence>
<dbReference type="OrthoDB" id="543373at2759"/>
<dbReference type="Gene3D" id="1.25.10.10">
    <property type="entry name" value="Leucine-rich Repeat Variant"/>
    <property type="match status" value="1"/>
</dbReference>
<evidence type="ECO:0000256" key="3">
    <source>
        <dbReference type="ARBA" id="ARBA00022490"/>
    </source>
</evidence>
<dbReference type="GO" id="GO:0006606">
    <property type="term" value="P:protein import into nucleus"/>
    <property type="evidence" value="ECO:0007669"/>
    <property type="project" value="InterPro"/>
</dbReference>
<keyword evidence="2" id="KW-0813">Transport</keyword>
<name>F4PS33_CACFS</name>
<evidence type="ECO:0000256" key="2">
    <source>
        <dbReference type="ARBA" id="ARBA00022448"/>
    </source>
</evidence>
<dbReference type="AlphaFoldDB" id="F4PS33"/>
<evidence type="ECO:0000313" key="8">
    <source>
        <dbReference type="Proteomes" id="UP000007797"/>
    </source>
</evidence>